<dbReference type="AlphaFoldDB" id="A0A4T2C7Z4"/>
<dbReference type="InterPro" id="IPR029787">
    <property type="entry name" value="Nucleotide_cyclase"/>
</dbReference>
<feature type="compositionally biased region" description="Basic and acidic residues" evidence="1">
    <location>
        <begin position="36"/>
        <end position="49"/>
    </location>
</feature>
<dbReference type="PANTHER" id="PTHR44757:SF2">
    <property type="entry name" value="BIOFILM ARCHITECTURE MAINTENANCE PROTEIN MBAA"/>
    <property type="match status" value="1"/>
</dbReference>
<dbReference type="PROSITE" id="PS50883">
    <property type="entry name" value="EAL"/>
    <property type="match status" value="1"/>
</dbReference>
<dbReference type="Proteomes" id="UP000306192">
    <property type="component" value="Unassembled WGS sequence"/>
</dbReference>
<dbReference type="SMART" id="SM00267">
    <property type="entry name" value="GGDEF"/>
    <property type="match status" value="1"/>
</dbReference>
<dbReference type="CDD" id="cd00130">
    <property type="entry name" value="PAS"/>
    <property type="match status" value="1"/>
</dbReference>
<dbReference type="PROSITE" id="PS50112">
    <property type="entry name" value="PAS"/>
    <property type="match status" value="1"/>
</dbReference>
<dbReference type="InterPro" id="IPR035965">
    <property type="entry name" value="PAS-like_dom_sf"/>
</dbReference>
<feature type="domain" description="EAL" evidence="3">
    <location>
        <begin position="541"/>
        <end position="791"/>
    </location>
</feature>
<evidence type="ECO:0000313" key="6">
    <source>
        <dbReference type="Proteomes" id="UP000306192"/>
    </source>
</evidence>
<dbReference type="PROSITE" id="PS50887">
    <property type="entry name" value="GGDEF"/>
    <property type="match status" value="1"/>
</dbReference>
<gene>
    <name evidence="5" type="ORF">D4765_02050</name>
</gene>
<dbReference type="Pfam" id="PF08448">
    <property type="entry name" value="PAS_4"/>
    <property type="match status" value="2"/>
</dbReference>
<comment type="caution">
    <text evidence="5">The sequence shown here is derived from an EMBL/GenBank/DDBJ whole genome shotgun (WGS) entry which is preliminary data.</text>
</comment>
<organism evidence="5 6">
    <name type="scientific">Subtercola vilae</name>
    <dbReference type="NCBI Taxonomy" id="2056433"/>
    <lineage>
        <taxon>Bacteria</taxon>
        <taxon>Bacillati</taxon>
        <taxon>Actinomycetota</taxon>
        <taxon>Actinomycetes</taxon>
        <taxon>Micrococcales</taxon>
        <taxon>Microbacteriaceae</taxon>
        <taxon>Subtercola</taxon>
    </lineage>
</organism>
<sequence length="791" mass="85884">MPAAGTACCGSCRASSSVTSSSTMRRQSSKRRWRSSRSERRERQFEREAAMPNEHGGRPRPRLRAKNLRQGSERAKRQGSARAAALSASAEAVAEARFQSVLESELRLRLLLEQLPDVLMLVVDDELRYQRISGAGDVFARERSWQGKTLFEVSNSENVAILEKAFRDALAGTRSTVSVTATLSGRESEVTSVPFVVGGKRQALIVVRDATDTRGREMALRLVTQQFEQLVQESPTGIALADTEGRIALVNDAFCVLFGRPSRELVDTSAAELLPMMHPEPAGGAGPHDSGLHDANWVAALIDSGAERVNRQILLTAGLVEKRADVTAVVLRDVSGEPTSVLINAYDTSEQHRYQEHLAYLAAHDALTGLPNRTEFERLLDEHLDNCRWGSDAGAVLVLDLDNFREINDSLGHGAGDDFIVAMAALLSRWIRSTDVVARIGGDEFAVLLTAGDREHIETAVRMLVTLVRDGFQNFPAYEEASLTRRVTASVGAVAVTSEGTSSAELLSDADLAMYDAKTSGRNGYSFFDSSQVLAARVSNQFNWKEKILAAIENDNLVLHAQPILDLNTDTISSLELLVRMIDADGGLIAPGEFIAVAEQTGLAVMLDEWVVSHALESLTQLQQIAPAIKVHVNLSGRSVGDLEFAAFIERRIDETGVDATGLVLELTETAAVSSLDSAQAFMSRLTALGCVFALDDFGVGYGSFYYLKHLPFGIMKLDGEFVSGSDRDPLDRLVMSSLVSIGKGLGKFTIAEFVEDEASLDLLRELGVDGAQGYHIGRPAPLATFFPQLT</sequence>
<dbReference type="EMBL" id="QYRT01000003">
    <property type="protein sequence ID" value="TIH40357.1"/>
    <property type="molecule type" value="Genomic_DNA"/>
</dbReference>
<dbReference type="InterPro" id="IPR043128">
    <property type="entry name" value="Rev_trsase/Diguanyl_cyclase"/>
</dbReference>
<evidence type="ECO:0000256" key="1">
    <source>
        <dbReference type="SAM" id="MobiDB-lite"/>
    </source>
</evidence>
<feature type="region of interest" description="Disordered" evidence="1">
    <location>
        <begin position="1"/>
        <end position="82"/>
    </location>
</feature>
<dbReference type="PANTHER" id="PTHR44757">
    <property type="entry name" value="DIGUANYLATE CYCLASE DGCP"/>
    <property type="match status" value="1"/>
</dbReference>
<proteinExistence type="predicted"/>
<dbReference type="SMART" id="SM00052">
    <property type="entry name" value="EAL"/>
    <property type="match status" value="1"/>
</dbReference>
<dbReference type="Gene3D" id="3.20.20.450">
    <property type="entry name" value="EAL domain"/>
    <property type="match status" value="1"/>
</dbReference>
<dbReference type="InterPro" id="IPR013656">
    <property type="entry name" value="PAS_4"/>
</dbReference>
<reference evidence="5 6" key="1">
    <citation type="journal article" date="2019" name="Microorganisms">
        <title>Systematic Affiliation and Genome Analysis of Subtercola vilae DB165(T) with Particular Emphasis on Cold Adaptation of an Isolate from a High-Altitude Cold Volcano Lake.</title>
        <authorList>
            <person name="Villalobos A.S."/>
            <person name="Wiese J."/>
            <person name="Imhoff J.F."/>
            <person name="Dorador C."/>
            <person name="Keller A."/>
            <person name="Hentschel U."/>
        </authorList>
    </citation>
    <scope>NUCLEOTIDE SEQUENCE [LARGE SCALE GENOMIC DNA]</scope>
    <source>
        <strain evidence="5 6">DB165</strain>
    </source>
</reference>
<dbReference type="NCBIfam" id="TIGR00254">
    <property type="entry name" value="GGDEF"/>
    <property type="match status" value="1"/>
</dbReference>
<dbReference type="NCBIfam" id="TIGR00229">
    <property type="entry name" value="sensory_box"/>
    <property type="match status" value="1"/>
</dbReference>
<keyword evidence="6" id="KW-1185">Reference proteome</keyword>
<dbReference type="CDD" id="cd01949">
    <property type="entry name" value="GGDEF"/>
    <property type="match status" value="1"/>
</dbReference>
<feature type="compositionally biased region" description="Low complexity" evidence="1">
    <location>
        <begin position="12"/>
        <end position="26"/>
    </location>
</feature>
<dbReference type="InterPro" id="IPR052155">
    <property type="entry name" value="Biofilm_reg_signaling"/>
</dbReference>
<dbReference type="InterPro" id="IPR001633">
    <property type="entry name" value="EAL_dom"/>
</dbReference>
<dbReference type="InterPro" id="IPR000160">
    <property type="entry name" value="GGDEF_dom"/>
</dbReference>
<evidence type="ECO:0000259" key="2">
    <source>
        <dbReference type="PROSITE" id="PS50112"/>
    </source>
</evidence>
<feature type="compositionally biased region" description="Basic residues" evidence="1">
    <location>
        <begin position="58"/>
        <end position="67"/>
    </location>
</feature>
<dbReference type="SMART" id="SM00091">
    <property type="entry name" value="PAS"/>
    <property type="match status" value="2"/>
</dbReference>
<evidence type="ECO:0000259" key="3">
    <source>
        <dbReference type="PROSITE" id="PS50883"/>
    </source>
</evidence>
<evidence type="ECO:0000259" key="4">
    <source>
        <dbReference type="PROSITE" id="PS50887"/>
    </source>
</evidence>
<feature type="domain" description="PAS" evidence="2">
    <location>
        <begin position="223"/>
        <end position="280"/>
    </location>
</feature>
<dbReference type="Pfam" id="PF00563">
    <property type="entry name" value="EAL"/>
    <property type="match status" value="1"/>
</dbReference>
<evidence type="ECO:0000313" key="5">
    <source>
        <dbReference type="EMBL" id="TIH40357.1"/>
    </source>
</evidence>
<dbReference type="SUPFAM" id="SSF141868">
    <property type="entry name" value="EAL domain-like"/>
    <property type="match status" value="1"/>
</dbReference>
<dbReference type="CDD" id="cd01948">
    <property type="entry name" value="EAL"/>
    <property type="match status" value="1"/>
</dbReference>
<feature type="domain" description="GGDEF" evidence="4">
    <location>
        <begin position="392"/>
        <end position="530"/>
    </location>
</feature>
<dbReference type="Pfam" id="PF00990">
    <property type="entry name" value="GGDEF"/>
    <property type="match status" value="1"/>
</dbReference>
<dbReference type="SUPFAM" id="SSF55785">
    <property type="entry name" value="PYP-like sensor domain (PAS domain)"/>
    <property type="match status" value="2"/>
</dbReference>
<dbReference type="Gene3D" id="3.30.70.270">
    <property type="match status" value="1"/>
</dbReference>
<dbReference type="InterPro" id="IPR035919">
    <property type="entry name" value="EAL_sf"/>
</dbReference>
<accession>A0A4T2C7Z4</accession>
<name>A0A4T2C7Z4_9MICO</name>
<protein>
    <submittedName>
        <fullName evidence="5">EAL domain-containing protein</fullName>
    </submittedName>
</protein>
<dbReference type="Gene3D" id="3.30.450.20">
    <property type="entry name" value="PAS domain"/>
    <property type="match status" value="2"/>
</dbReference>
<dbReference type="InterPro" id="IPR000014">
    <property type="entry name" value="PAS"/>
</dbReference>
<dbReference type="SUPFAM" id="SSF55073">
    <property type="entry name" value="Nucleotide cyclase"/>
    <property type="match status" value="1"/>
</dbReference>